<name>A0A1I8FFC8_9PLAT</name>
<dbReference type="Pfam" id="PF03031">
    <property type="entry name" value="NIF"/>
    <property type="match status" value="1"/>
</dbReference>
<dbReference type="Gene3D" id="3.40.50.1000">
    <property type="entry name" value="HAD superfamily/HAD-like"/>
    <property type="match status" value="1"/>
</dbReference>
<accession>A0A1I8FFC8</accession>
<dbReference type="GO" id="GO:0016791">
    <property type="term" value="F:phosphatase activity"/>
    <property type="evidence" value="ECO:0007669"/>
    <property type="project" value="InterPro"/>
</dbReference>
<dbReference type="InterPro" id="IPR004274">
    <property type="entry name" value="FCP1_dom"/>
</dbReference>
<dbReference type="InterPro" id="IPR036412">
    <property type="entry name" value="HAD-like_sf"/>
</dbReference>
<evidence type="ECO:0000313" key="4">
    <source>
        <dbReference type="WBParaSite" id="maker-unitig_32738-snap-gene-0.2-mRNA-1"/>
    </source>
</evidence>
<feature type="compositionally biased region" description="Low complexity" evidence="1">
    <location>
        <begin position="125"/>
        <end position="152"/>
    </location>
</feature>
<dbReference type="CDD" id="cd07521">
    <property type="entry name" value="HAD_FCP1-like"/>
    <property type="match status" value="1"/>
</dbReference>
<sequence>QQSDHRPGHGQAVIRPPAGLMPTVVSPPCDLVSDDQIKECSRHARLHRIQTAPARVCGGGGGASFITSAALNKQQHQQQHRLRRIRRWRFILAVAAPKAAGTPKRTRTHLHGRLFSPAFEDPTPAAVDAAGNDDNNNSGKQQLAAADNQAAASWTKPGSPAVPASLPRAAGADSGESSDDGGSEEEAEEEEIEATAVGANDGAGDGAAPIAEPTQPPVTDENAMACKNPLASSEHEQLLARKYTDPEEFSFIRSLPPAPPASPQRIPVLPKKTRRTPRCTLVLDLDETLVHSSVDNFLHGADLTFPVSFEFVEYKGARPAFMNSCTESPSCSRVVLFTASIRDYADALLDILDPEKRFIRHRLFREHCVSVQGNYIKDLSILDRDMSATVIVDNSPQALSNGIPISSWYTDSEDRELFKLLPFLEFIASQDTDVRTVISQKFRLHERVSAAPALQTLELW</sequence>
<evidence type="ECO:0000256" key="1">
    <source>
        <dbReference type="SAM" id="MobiDB-lite"/>
    </source>
</evidence>
<feature type="compositionally biased region" description="Acidic residues" evidence="1">
    <location>
        <begin position="176"/>
        <end position="193"/>
    </location>
</feature>
<organism evidence="3 4">
    <name type="scientific">Macrostomum lignano</name>
    <dbReference type="NCBI Taxonomy" id="282301"/>
    <lineage>
        <taxon>Eukaryota</taxon>
        <taxon>Metazoa</taxon>
        <taxon>Spiralia</taxon>
        <taxon>Lophotrochozoa</taxon>
        <taxon>Platyhelminthes</taxon>
        <taxon>Rhabditophora</taxon>
        <taxon>Macrostomorpha</taxon>
        <taxon>Macrostomida</taxon>
        <taxon>Macrostomidae</taxon>
        <taxon>Macrostomum</taxon>
    </lineage>
</organism>
<protein>
    <submittedName>
        <fullName evidence="4">FCP1 homology domain-containing protein</fullName>
    </submittedName>
</protein>
<feature type="domain" description="FCP1 homology" evidence="2">
    <location>
        <begin position="274"/>
        <end position="427"/>
    </location>
</feature>
<dbReference type="SUPFAM" id="SSF56784">
    <property type="entry name" value="HAD-like"/>
    <property type="match status" value="1"/>
</dbReference>
<proteinExistence type="predicted"/>
<feature type="region of interest" description="Disordered" evidence="1">
    <location>
        <begin position="115"/>
        <end position="222"/>
    </location>
</feature>
<dbReference type="PANTHER" id="PTHR12210">
    <property type="entry name" value="DULLARD PROTEIN PHOSPHATASE"/>
    <property type="match status" value="1"/>
</dbReference>
<dbReference type="WBParaSite" id="maker-unitig_32738-snap-gene-0.2-mRNA-1">
    <property type="protein sequence ID" value="maker-unitig_32738-snap-gene-0.2-mRNA-1"/>
    <property type="gene ID" value="maker-unitig_32738-snap-gene-0.2"/>
</dbReference>
<dbReference type="PROSITE" id="PS50969">
    <property type="entry name" value="FCP1"/>
    <property type="match status" value="1"/>
</dbReference>
<dbReference type="InterPro" id="IPR050365">
    <property type="entry name" value="TIM50"/>
</dbReference>
<dbReference type="NCBIfam" id="TIGR02251">
    <property type="entry name" value="HIF-SF_euk"/>
    <property type="match status" value="1"/>
</dbReference>
<dbReference type="InterPro" id="IPR023214">
    <property type="entry name" value="HAD_sf"/>
</dbReference>
<evidence type="ECO:0000313" key="3">
    <source>
        <dbReference type="Proteomes" id="UP000095280"/>
    </source>
</evidence>
<dbReference type="SMART" id="SM00577">
    <property type="entry name" value="CPDc"/>
    <property type="match status" value="1"/>
</dbReference>
<feature type="compositionally biased region" description="Low complexity" evidence="1">
    <location>
        <begin position="194"/>
        <end position="211"/>
    </location>
</feature>
<feature type="region of interest" description="Disordered" evidence="1">
    <location>
        <begin position="1"/>
        <end position="20"/>
    </location>
</feature>
<evidence type="ECO:0000259" key="2">
    <source>
        <dbReference type="PROSITE" id="PS50969"/>
    </source>
</evidence>
<dbReference type="Proteomes" id="UP000095280">
    <property type="component" value="Unplaced"/>
</dbReference>
<reference evidence="4" key="1">
    <citation type="submission" date="2016-11" db="UniProtKB">
        <authorList>
            <consortium name="WormBaseParasite"/>
        </authorList>
    </citation>
    <scope>IDENTIFICATION</scope>
</reference>
<keyword evidence="3" id="KW-1185">Reference proteome</keyword>
<dbReference type="AlphaFoldDB" id="A0A1I8FFC8"/>
<dbReference type="InterPro" id="IPR011948">
    <property type="entry name" value="Dullard_phosphatase"/>
</dbReference>